<feature type="transmembrane region" description="Helical" evidence="2">
    <location>
        <begin position="171"/>
        <end position="188"/>
    </location>
</feature>
<evidence type="ECO:0000313" key="3">
    <source>
        <dbReference type="EMBL" id="CAG6665459.1"/>
    </source>
</evidence>
<organism evidence="3">
    <name type="scientific">Cacopsylla melanoneura</name>
    <dbReference type="NCBI Taxonomy" id="428564"/>
    <lineage>
        <taxon>Eukaryota</taxon>
        <taxon>Metazoa</taxon>
        <taxon>Ecdysozoa</taxon>
        <taxon>Arthropoda</taxon>
        <taxon>Hexapoda</taxon>
        <taxon>Insecta</taxon>
        <taxon>Pterygota</taxon>
        <taxon>Neoptera</taxon>
        <taxon>Paraneoptera</taxon>
        <taxon>Hemiptera</taxon>
        <taxon>Sternorrhyncha</taxon>
        <taxon>Psylloidea</taxon>
        <taxon>Psyllidae</taxon>
        <taxon>Psyllinae</taxon>
        <taxon>Cacopsylla</taxon>
    </lineage>
</organism>
<keyword evidence="2" id="KW-0812">Transmembrane</keyword>
<keyword evidence="2" id="KW-1133">Transmembrane helix</keyword>
<evidence type="ECO:0000256" key="2">
    <source>
        <dbReference type="SAM" id="Phobius"/>
    </source>
</evidence>
<sequence length="194" mass="22636">MANQDFVMEILSKITFKLYLSVTAIVFFSYYYDKKQAEKQQHSKSQEFRASSLSGYKKQYSKAQGFLIPLPTSSSDKKQQHSKAQKFRASSLSSDKKQHSRTQGLRQSSFSNNKMQAEKQQRSRTQRMTSYVRVERFPENFLLTGTLVSPIGAGLGMYYCWHKVRKQQFRTFLYISIGLHLYGCYRLLTEPRMA</sequence>
<feature type="compositionally biased region" description="Polar residues" evidence="1">
    <location>
        <begin position="101"/>
        <end position="115"/>
    </location>
</feature>
<feature type="transmembrane region" description="Helical" evidence="2">
    <location>
        <begin position="141"/>
        <end position="159"/>
    </location>
</feature>
<accession>A0A8D8SDT7</accession>
<feature type="transmembrane region" description="Helical" evidence="2">
    <location>
        <begin position="14"/>
        <end position="32"/>
    </location>
</feature>
<protein>
    <submittedName>
        <fullName evidence="3">Uncharacterized protein</fullName>
    </submittedName>
</protein>
<feature type="region of interest" description="Disordered" evidence="1">
    <location>
        <begin position="71"/>
        <end position="127"/>
    </location>
</feature>
<name>A0A8D8SDT7_9HEMI</name>
<keyword evidence="2" id="KW-0472">Membrane</keyword>
<dbReference type="AlphaFoldDB" id="A0A8D8SDT7"/>
<evidence type="ECO:0000256" key="1">
    <source>
        <dbReference type="SAM" id="MobiDB-lite"/>
    </source>
</evidence>
<reference evidence="3" key="1">
    <citation type="submission" date="2021-05" db="EMBL/GenBank/DDBJ databases">
        <authorList>
            <person name="Alioto T."/>
            <person name="Alioto T."/>
            <person name="Gomez Garrido J."/>
        </authorList>
    </citation>
    <scope>NUCLEOTIDE SEQUENCE</scope>
</reference>
<proteinExistence type="predicted"/>
<dbReference type="EMBL" id="HBUF01210721">
    <property type="protein sequence ID" value="CAG6665459.1"/>
    <property type="molecule type" value="Transcribed_RNA"/>
</dbReference>